<dbReference type="AlphaFoldDB" id="A0A7U9H830"/>
<organism evidence="1 2">
    <name type="scientific">Streptomyces lividans 1326</name>
    <dbReference type="NCBI Taxonomy" id="1200984"/>
    <lineage>
        <taxon>Bacteria</taxon>
        <taxon>Bacillati</taxon>
        <taxon>Actinomycetota</taxon>
        <taxon>Actinomycetes</taxon>
        <taxon>Kitasatosporales</taxon>
        <taxon>Streptomycetaceae</taxon>
        <taxon>Streptomyces</taxon>
    </lineage>
</organism>
<dbReference type="EMBL" id="CM001889">
    <property type="protein sequence ID" value="EOY44755.1"/>
    <property type="molecule type" value="Genomic_DNA"/>
</dbReference>
<evidence type="ECO:0000313" key="2">
    <source>
        <dbReference type="Proteomes" id="UP000014062"/>
    </source>
</evidence>
<sequence length="70" mass="7190">MAAVEGLAAGEHLAVDRLDGAGAQAVTLAASHGAAVVDRGLLTWLCGVPGWKLWRAGGDSTARQYCQGVW</sequence>
<reference evidence="2" key="1">
    <citation type="journal article" date="2013" name="Genome Biol. Evol.">
        <title>The genome sequence of Streptomyces lividans 66 reveals a novel tRNA-dependent peptide biosynthetic system within a metal-related genomic island.</title>
        <authorList>
            <person name="Cruz-Morales P."/>
            <person name="Vijgenboom E."/>
            <person name="Iruegas-Bocardo F."/>
            <person name="Girard G."/>
            <person name="Yanez-Guerra L.A."/>
            <person name="Ramos-Aboites H.E."/>
            <person name="Pernodet J.L."/>
            <person name="Anne J."/>
            <person name="van Wezel G.P."/>
            <person name="Barona-Gomez F."/>
        </authorList>
    </citation>
    <scope>NUCLEOTIDE SEQUENCE [LARGE SCALE GENOMIC DNA]</scope>
    <source>
        <strain evidence="2">1326</strain>
    </source>
</reference>
<accession>A0A7U9H830</accession>
<dbReference type="RefSeq" id="WP_016324952.1">
    <property type="nucleotide sequence ID" value="NZ_CM001889.1"/>
</dbReference>
<gene>
    <name evidence="1" type="ORF">SLI_0036</name>
</gene>
<name>A0A7U9H830_STRLI</name>
<protein>
    <submittedName>
        <fullName evidence="1">Uncharacterized protein</fullName>
    </submittedName>
</protein>
<dbReference type="Proteomes" id="UP000014062">
    <property type="component" value="Chromosome"/>
</dbReference>
<proteinExistence type="predicted"/>
<evidence type="ECO:0000313" key="1">
    <source>
        <dbReference type="EMBL" id="EOY44755.1"/>
    </source>
</evidence>